<dbReference type="Pfam" id="PF05118">
    <property type="entry name" value="Asp_Arg_Hydrox"/>
    <property type="match status" value="1"/>
</dbReference>
<dbReference type="InterPro" id="IPR051821">
    <property type="entry name" value="Asp/Asn_beta-hydroxylase"/>
</dbReference>
<dbReference type="PANTHER" id="PTHR46332">
    <property type="entry name" value="ASPARTATE BETA-HYDROXYLASE DOMAIN-CONTAINING PROTEIN 2"/>
    <property type="match status" value="1"/>
</dbReference>
<name>A0A7S6NY82_9PHYC</name>
<dbReference type="Gene3D" id="2.60.120.330">
    <property type="entry name" value="B-lactam Antibiotic, Isopenicillin N Synthase, Chain"/>
    <property type="match status" value="1"/>
</dbReference>
<accession>A0A7S6NY82</accession>
<dbReference type="InterPro" id="IPR027443">
    <property type="entry name" value="IPNS-like_sf"/>
</dbReference>
<evidence type="ECO:0000256" key="2">
    <source>
        <dbReference type="ARBA" id="ARBA00022964"/>
    </source>
</evidence>
<dbReference type="PANTHER" id="PTHR46332:SF5">
    <property type="entry name" value="ASPARTATE BETA-HYDROXYLASE DOMAIN CONTAINING 2"/>
    <property type="match status" value="1"/>
</dbReference>
<sequence length="186" mass="21414">MKLQDLNKFTNVIQKEVNNLPDNFISPKPRKEGEWDGSEHMQEIVSLYEKGNYGWLKGGQDHVQDSWVSWPIIWNWNQVPGNCRQCPKTAKLLSKIKGIKIAGFSLMKGGVKLKEHTDGVGDDYSYTYHLGLKCPEKCFLHHSVIGTHVEENGKALLLDAREPHWAENQSEHDRVILYMEIYSHDI</sequence>
<keyword evidence="2" id="KW-0223">Dioxygenase</keyword>
<evidence type="ECO:0000313" key="5">
    <source>
        <dbReference type="EMBL" id="QOR60354.1"/>
    </source>
</evidence>
<evidence type="ECO:0000256" key="3">
    <source>
        <dbReference type="ARBA" id="ARBA00023002"/>
    </source>
</evidence>
<dbReference type="GO" id="GO:0051213">
    <property type="term" value="F:dioxygenase activity"/>
    <property type="evidence" value="ECO:0007669"/>
    <property type="project" value="UniProtKB-KW"/>
</dbReference>
<keyword evidence="3" id="KW-0560">Oxidoreductase</keyword>
<dbReference type="InterPro" id="IPR007803">
    <property type="entry name" value="Asp/Arg/Pro-Hydrxlase"/>
</dbReference>
<protein>
    <recommendedName>
        <fullName evidence="4">Aspartyl/asparaginy/proline hydroxylase domain-containing protein</fullName>
    </recommendedName>
</protein>
<feature type="domain" description="Aspartyl/asparaginy/proline hydroxylase" evidence="4">
    <location>
        <begin position="54"/>
        <end position="182"/>
    </location>
</feature>
<reference evidence="5" key="1">
    <citation type="submission" date="2019-02" db="EMBL/GenBank/DDBJ databases">
        <authorList>
            <person name="Bachy C."/>
            <person name="Yung C.-M."/>
            <person name="Roux S."/>
            <person name="Sullivan M.B."/>
            <person name="Worden A.Z."/>
        </authorList>
    </citation>
    <scope>NUCLEOTIDE SEQUENCE</scope>
    <source>
        <strain evidence="5">BII-V2</strain>
    </source>
</reference>
<organism evidence="5">
    <name type="scientific">Bathycoccus sp. RCC716 virus 2</name>
    <dbReference type="NCBI Taxonomy" id="2530039"/>
    <lineage>
        <taxon>Viruses</taxon>
        <taxon>Varidnaviria</taxon>
        <taxon>Bamfordvirae</taxon>
        <taxon>Nucleocytoviricota</taxon>
        <taxon>Megaviricetes</taxon>
        <taxon>Algavirales</taxon>
        <taxon>Phycodnaviridae</taxon>
        <taxon>Prasinovirus</taxon>
    </lineage>
</organism>
<dbReference type="SUPFAM" id="SSF51197">
    <property type="entry name" value="Clavaminate synthase-like"/>
    <property type="match status" value="1"/>
</dbReference>
<comment type="similarity">
    <text evidence="1">Belongs to the aspartyl/asparaginyl beta-hydroxylase family.</text>
</comment>
<evidence type="ECO:0000256" key="1">
    <source>
        <dbReference type="ARBA" id="ARBA00007730"/>
    </source>
</evidence>
<evidence type="ECO:0000259" key="4">
    <source>
        <dbReference type="Pfam" id="PF05118"/>
    </source>
</evidence>
<proteinExistence type="inferred from homology"/>
<dbReference type="EMBL" id="MK522038">
    <property type="protein sequence ID" value="QOR60354.1"/>
    <property type="molecule type" value="Genomic_DNA"/>
</dbReference>